<feature type="domain" description="Co-chaperone DjlA N-terminal" evidence="1">
    <location>
        <begin position="30"/>
        <end position="145"/>
    </location>
</feature>
<reference evidence="2 3" key="1">
    <citation type="submission" date="2017-03" db="EMBL/GenBank/DDBJ databases">
        <authorList>
            <person name="Afonso C.L."/>
            <person name="Miller P.J."/>
            <person name="Scott M.A."/>
            <person name="Spackman E."/>
            <person name="Goraichik I."/>
            <person name="Dimitrov K.M."/>
            <person name="Suarez D.L."/>
            <person name="Swayne D.E."/>
        </authorList>
    </citation>
    <scope>NUCLEOTIDE SEQUENCE [LARGE SCALE GENOMIC DNA]</scope>
    <source>
        <strain evidence="2 3">CECT 7450</strain>
    </source>
</reference>
<gene>
    <name evidence="2" type="ORF">ROA7450_00036</name>
</gene>
<evidence type="ECO:0000313" key="3">
    <source>
        <dbReference type="Proteomes" id="UP000193061"/>
    </source>
</evidence>
<evidence type="ECO:0000259" key="1">
    <source>
        <dbReference type="Pfam" id="PF05099"/>
    </source>
</evidence>
<dbReference type="Gene3D" id="1.10.3680.10">
    <property type="entry name" value="TerB-like"/>
    <property type="match status" value="1"/>
</dbReference>
<dbReference type="AlphaFoldDB" id="A0A1X6Y591"/>
<evidence type="ECO:0000313" key="2">
    <source>
        <dbReference type="EMBL" id="SLN10805.1"/>
    </source>
</evidence>
<dbReference type="RefSeq" id="WP_085803610.1">
    <property type="nucleotide sequence ID" value="NZ_FWFX01000001.1"/>
</dbReference>
<proteinExistence type="predicted"/>
<sequence length="151" mass="16755">MEATAFLTRLKQAFTGETTAEPLPEVDEKLALGTLMVRVALSDKVYHLTEISEIDHLLGQFYGLKPVEAAKMRATCEKLEKQAPDSDEFAHMIRETVSEDTRISALEAMWKVALADGKRTPEEVEVMEHARVDLGLTAEQCNAARITAEGH</sequence>
<accession>A0A1X6Y591</accession>
<dbReference type="SUPFAM" id="SSF158682">
    <property type="entry name" value="TerB-like"/>
    <property type="match status" value="1"/>
</dbReference>
<dbReference type="OrthoDB" id="5402150at2"/>
<dbReference type="InterPro" id="IPR029024">
    <property type="entry name" value="TerB-like"/>
</dbReference>
<dbReference type="Pfam" id="PF05099">
    <property type="entry name" value="TerB"/>
    <property type="match status" value="1"/>
</dbReference>
<organism evidence="2 3">
    <name type="scientific">Roseovarius albus</name>
    <dbReference type="NCBI Taxonomy" id="1247867"/>
    <lineage>
        <taxon>Bacteria</taxon>
        <taxon>Pseudomonadati</taxon>
        <taxon>Pseudomonadota</taxon>
        <taxon>Alphaproteobacteria</taxon>
        <taxon>Rhodobacterales</taxon>
        <taxon>Roseobacteraceae</taxon>
        <taxon>Roseovarius</taxon>
    </lineage>
</organism>
<dbReference type="CDD" id="cd07313">
    <property type="entry name" value="terB_like_2"/>
    <property type="match status" value="1"/>
</dbReference>
<dbReference type="EMBL" id="FWFX01000001">
    <property type="protein sequence ID" value="SLN10805.1"/>
    <property type="molecule type" value="Genomic_DNA"/>
</dbReference>
<name>A0A1X6Y591_9RHOB</name>
<keyword evidence="3" id="KW-1185">Reference proteome</keyword>
<dbReference type="Proteomes" id="UP000193061">
    <property type="component" value="Unassembled WGS sequence"/>
</dbReference>
<dbReference type="InterPro" id="IPR007791">
    <property type="entry name" value="DjlA_N"/>
</dbReference>
<protein>
    <submittedName>
        <fullName evidence="2">Tellurite resistance protein TerB</fullName>
    </submittedName>
</protein>